<evidence type="ECO:0000313" key="1">
    <source>
        <dbReference type="EMBL" id="STZ64324.1"/>
    </source>
</evidence>
<organism evidence="1 2">
    <name type="scientific">Moraxella lacunata</name>
    <dbReference type="NCBI Taxonomy" id="477"/>
    <lineage>
        <taxon>Bacteria</taxon>
        <taxon>Pseudomonadati</taxon>
        <taxon>Pseudomonadota</taxon>
        <taxon>Gammaproteobacteria</taxon>
        <taxon>Moraxellales</taxon>
        <taxon>Moraxellaceae</taxon>
        <taxon>Moraxella</taxon>
    </lineage>
</organism>
<protein>
    <recommendedName>
        <fullName evidence="3">Chemotaxis protein</fullName>
    </recommendedName>
</protein>
<dbReference type="EMBL" id="UGQU01000004">
    <property type="protein sequence ID" value="STZ64324.1"/>
    <property type="molecule type" value="Genomic_DNA"/>
</dbReference>
<dbReference type="AlphaFoldDB" id="A0A378TVM7"/>
<name>A0A378TVM7_MORLA</name>
<proteinExistence type="predicted"/>
<sequence>MPLPIIVAGVAGVVVSAATTKKTYDAYQDSKKSRNITRMAQAEYEKTKLSLENAQKLAEQKLADLDKLYFKIGQDFHEFREVSEALIDKLNQGSQKHIEIKHPKKIEMEKIENISMNSAAYLGGVMIFGLWGTWIFSNHAKDNLQKAKSIQSNVAQFTKNANVTRTYLKDLSNYLEVIIININDLHEKFKDYLDILKQTSSLVKTNQVKIIEHKTELHRKIENGYALAAILTDVMTTPIFKIETSNGKPVYNEDGTPMFQQEAGGHALNDKQMQEVMDQAALDSKAYTS</sequence>
<gene>
    <name evidence="1" type="ORF">NCTC10359_02776</name>
</gene>
<reference evidence="1 2" key="1">
    <citation type="submission" date="2018-06" db="EMBL/GenBank/DDBJ databases">
        <authorList>
            <consortium name="Pathogen Informatics"/>
            <person name="Doyle S."/>
        </authorList>
    </citation>
    <scope>NUCLEOTIDE SEQUENCE [LARGE SCALE GENOMIC DNA]</scope>
    <source>
        <strain evidence="1 2">NCTC10359</strain>
    </source>
</reference>
<accession>A0A378TVM7</accession>
<evidence type="ECO:0008006" key="3">
    <source>
        <dbReference type="Google" id="ProtNLM"/>
    </source>
</evidence>
<dbReference type="RefSeq" id="WP_115008538.1">
    <property type="nucleotide sequence ID" value="NZ_UGQU01000004.1"/>
</dbReference>
<evidence type="ECO:0000313" key="2">
    <source>
        <dbReference type="Proteomes" id="UP000254437"/>
    </source>
</evidence>
<dbReference type="Proteomes" id="UP000254437">
    <property type="component" value="Unassembled WGS sequence"/>
</dbReference>